<gene>
    <name evidence="2" type="ORF">CIK84_12225</name>
</gene>
<evidence type="ECO:0000313" key="2">
    <source>
        <dbReference type="EMBL" id="PMQ19450.1"/>
    </source>
</evidence>
<dbReference type="Proteomes" id="UP000235739">
    <property type="component" value="Unassembled WGS sequence"/>
</dbReference>
<dbReference type="InterPro" id="IPR010982">
    <property type="entry name" value="Lambda_DNA-bd_dom_sf"/>
</dbReference>
<dbReference type="PANTHER" id="PTHR35010">
    <property type="entry name" value="BLL4672 PROTEIN-RELATED"/>
    <property type="match status" value="1"/>
</dbReference>
<dbReference type="Pfam" id="PF13560">
    <property type="entry name" value="HTH_31"/>
    <property type="match status" value="1"/>
</dbReference>
<dbReference type="EMBL" id="PNQX01000002">
    <property type="protein sequence ID" value="PMQ19450.1"/>
    <property type="molecule type" value="Genomic_DNA"/>
</dbReference>
<dbReference type="InterPro" id="IPR001387">
    <property type="entry name" value="Cro/C1-type_HTH"/>
</dbReference>
<sequence length="283" mass="31390">MNSNTELGEFLKVRRALVSPAGDGGPRRRVPGLRREEVAVLAGVSTDYYTRLEQGRHKRPSESVLGALATALELDETAAGHLFNLARSVSGSGRNNPSSSIQRVRPSLHQLLDSFTGHPAFIRGRRTEVLGMNALAASLLTDFLVKPVRHRSLIRWAFLDPEARQRYADWEQIAASMVGTLRLDAGRHPHDPLLAQLVGELSMNSEEFRTWWADHRVVERRDGIKRFNHPQVGYLEVNYEALDVTGAPDQTLFIYTTEPGSDSEAKLRDLAALLNGQGPVPEA</sequence>
<dbReference type="Gene3D" id="1.10.260.40">
    <property type="entry name" value="lambda repressor-like DNA-binding domains"/>
    <property type="match status" value="1"/>
</dbReference>
<dbReference type="Pfam" id="PF17765">
    <property type="entry name" value="MLTR_LBD"/>
    <property type="match status" value="1"/>
</dbReference>
<accession>A0A2N7RZY8</accession>
<dbReference type="SUPFAM" id="SSF47413">
    <property type="entry name" value="lambda repressor-like DNA-binding domains"/>
    <property type="match status" value="1"/>
</dbReference>
<proteinExistence type="predicted"/>
<feature type="domain" description="HTH cro/C1-type" evidence="1">
    <location>
        <begin position="32"/>
        <end position="79"/>
    </location>
</feature>
<evidence type="ECO:0000259" key="1">
    <source>
        <dbReference type="PROSITE" id="PS50943"/>
    </source>
</evidence>
<dbReference type="GO" id="GO:0003677">
    <property type="term" value="F:DNA binding"/>
    <property type="evidence" value="ECO:0007669"/>
    <property type="project" value="InterPro"/>
</dbReference>
<comment type="caution">
    <text evidence="2">The sequence shown here is derived from an EMBL/GenBank/DDBJ whole genome shotgun (WGS) entry which is preliminary data.</text>
</comment>
<dbReference type="RefSeq" id="WP_102598638.1">
    <property type="nucleotide sequence ID" value="NZ_JABUYH010000012.1"/>
</dbReference>
<reference evidence="2 3" key="1">
    <citation type="journal article" date="2017" name="Elife">
        <title>Extensive horizontal gene transfer in cheese-associated bacteria.</title>
        <authorList>
            <person name="Bonham K.S."/>
            <person name="Wolfe B.E."/>
            <person name="Dutton R.J."/>
        </authorList>
    </citation>
    <scope>NUCLEOTIDE SEQUENCE [LARGE SCALE GENOMIC DNA]</scope>
    <source>
        <strain evidence="2 3">JB182</strain>
    </source>
</reference>
<dbReference type="InterPro" id="IPR041413">
    <property type="entry name" value="MLTR_LBD"/>
</dbReference>
<name>A0A2N7RZY8_9MICC</name>
<dbReference type="PROSITE" id="PS50943">
    <property type="entry name" value="HTH_CROC1"/>
    <property type="match status" value="1"/>
</dbReference>
<protein>
    <submittedName>
        <fullName evidence="2">Transcriptional regulator</fullName>
    </submittedName>
</protein>
<evidence type="ECO:0000313" key="3">
    <source>
        <dbReference type="Proteomes" id="UP000235739"/>
    </source>
</evidence>
<organism evidence="2 3">
    <name type="scientific">Glutamicibacter arilaitensis</name>
    <dbReference type="NCBI Taxonomy" id="256701"/>
    <lineage>
        <taxon>Bacteria</taxon>
        <taxon>Bacillati</taxon>
        <taxon>Actinomycetota</taxon>
        <taxon>Actinomycetes</taxon>
        <taxon>Micrococcales</taxon>
        <taxon>Micrococcaceae</taxon>
        <taxon>Glutamicibacter</taxon>
    </lineage>
</organism>
<dbReference type="Gene3D" id="3.30.450.180">
    <property type="match status" value="1"/>
</dbReference>
<dbReference type="CDD" id="cd00093">
    <property type="entry name" value="HTH_XRE"/>
    <property type="match status" value="1"/>
</dbReference>
<dbReference type="SMART" id="SM00530">
    <property type="entry name" value="HTH_XRE"/>
    <property type="match status" value="1"/>
</dbReference>
<dbReference type="PANTHER" id="PTHR35010:SF2">
    <property type="entry name" value="BLL4672 PROTEIN"/>
    <property type="match status" value="1"/>
</dbReference>
<dbReference type="AlphaFoldDB" id="A0A2N7RZY8"/>